<keyword evidence="2" id="KW-1185">Reference proteome</keyword>
<name>A0A9D4UU20_ADICA</name>
<evidence type="ECO:0000313" key="2">
    <source>
        <dbReference type="Proteomes" id="UP000886520"/>
    </source>
</evidence>
<proteinExistence type="predicted"/>
<protein>
    <submittedName>
        <fullName evidence="1">Uncharacterized protein</fullName>
    </submittedName>
</protein>
<comment type="caution">
    <text evidence="1">The sequence shown here is derived from an EMBL/GenBank/DDBJ whole genome shotgun (WGS) entry which is preliminary data.</text>
</comment>
<dbReference type="EMBL" id="JABFUD020000011">
    <property type="protein sequence ID" value="KAI5073846.1"/>
    <property type="molecule type" value="Genomic_DNA"/>
</dbReference>
<gene>
    <name evidence="1" type="ORF">GOP47_0011859</name>
</gene>
<organism evidence="1 2">
    <name type="scientific">Adiantum capillus-veneris</name>
    <name type="common">Maidenhair fern</name>
    <dbReference type="NCBI Taxonomy" id="13818"/>
    <lineage>
        <taxon>Eukaryota</taxon>
        <taxon>Viridiplantae</taxon>
        <taxon>Streptophyta</taxon>
        <taxon>Embryophyta</taxon>
        <taxon>Tracheophyta</taxon>
        <taxon>Polypodiopsida</taxon>
        <taxon>Polypodiidae</taxon>
        <taxon>Polypodiales</taxon>
        <taxon>Pteridineae</taxon>
        <taxon>Pteridaceae</taxon>
        <taxon>Vittarioideae</taxon>
        <taxon>Adiantum</taxon>
    </lineage>
</organism>
<sequence length="111" mass="12645">MSLWRPTSSMAVLCGFCSPPTRSLASLVNGTRPQVAFFSLLAAMLLVTPSSSARSRSLPIACRWLYVFEDHQFCKKENDPYHKTFSFMDKPRLLRAAHVDRRSRLILELVL</sequence>
<reference evidence="1" key="1">
    <citation type="submission" date="2021-01" db="EMBL/GenBank/DDBJ databases">
        <title>Adiantum capillus-veneris genome.</title>
        <authorList>
            <person name="Fang Y."/>
            <person name="Liao Q."/>
        </authorList>
    </citation>
    <scope>NUCLEOTIDE SEQUENCE</scope>
    <source>
        <strain evidence="1">H3</strain>
        <tissue evidence="1">Leaf</tissue>
    </source>
</reference>
<dbReference type="Proteomes" id="UP000886520">
    <property type="component" value="Chromosome 11"/>
</dbReference>
<dbReference type="AlphaFoldDB" id="A0A9D4UU20"/>
<accession>A0A9D4UU20</accession>
<evidence type="ECO:0000313" key="1">
    <source>
        <dbReference type="EMBL" id="KAI5073846.1"/>
    </source>
</evidence>